<organism evidence="1 2">
    <name type="scientific">Araneus ventricosus</name>
    <name type="common">Orbweaver spider</name>
    <name type="synonym">Epeira ventricosa</name>
    <dbReference type="NCBI Taxonomy" id="182803"/>
    <lineage>
        <taxon>Eukaryota</taxon>
        <taxon>Metazoa</taxon>
        <taxon>Ecdysozoa</taxon>
        <taxon>Arthropoda</taxon>
        <taxon>Chelicerata</taxon>
        <taxon>Arachnida</taxon>
        <taxon>Araneae</taxon>
        <taxon>Araneomorphae</taxon>
        <taxon>Entelegynae</taxon>
        <taxon>Araneoidea</taxon>
        <taxon>Araneidae</taxon>
        <taxon>Araneus</taxon>
    </lineage>
</organism>
<name>A0A4Y2PI24_ARAVE</name>
<dbReference type="Proteomes" id="UP000499080">
    <property type="component" value="Unassembled WGS sequence"/>
</dbReference>
<reference evidence="1 2" key="1">
    <citation type="journal article" date="2019" name="Sci. Rep.">
        <title>Orb-weaving spider Araneus ventricosus genome elucidates the spidroin gene catalogue.</title>
        <authorList>
            <person name="Kono N."/>
            <person name="Nakamura H."/>
            <person name="Ohtoshi R."/>
            <person name="Moran D.A.P."/>
            <person name="Shinohara A."/>
            <person name="Yoshida Y."/>
            <person name="Fujiwara M."/>
            <person name="Mori M."/>
            <person name="Tomita M."/>
            <person name="Arakawa K."/>
        </authorList>
    </citation>
    <scope>NUCLEOTIDE SEQUENCE [LARGE SCALE GENOMIC DNA]</scope>
</reference>
<evidence type="ECO:0000313" key="2">
    <source>
        <dbReference type="Proteomes" id="UP000499080"/>
    </source>
</evidence>
<protein>
    <submittedName>
        <fullName evidence="1">Uncharacterized protein</fullName>
    </submittedName>
</protein>
<dbReference type="EMBL" id="BGPR01011379">
    <property type="protein sequence ID" value="GBN50994.1"/>
    <property type="molecule type" value="Genomic_DNA"/>
</dbReference>
<dbReference type="AlphaFoldDB" id="A0A4Y2PI24"/>
<proteinExistence type="predicted"/>
<keyword evidence="2" id="KW-1185">Reference proteome</keyword>
<evidence type="ECO:0000313" key="1">
    <source>
        <dbReference type="EMBL" id="GBN50994.1"/>
    </source>
</evidence>
<accession>A0A4Y2PI24</accession>
<sequence>MPTSTEHAKQLPRSRLVRFQFPHLVSNSHLHPPMIARWMLLFCLDRSVDCLFPPAVSLGRLSSPFIATFSINIPYRRQLNEPNEIRLQIRFPN</sequence>
<gene>
    <name evidence="1" type="ORF">AVEN_221211_1</name>
</gene>
<comment type="caution">
    <text evidence="1">The sequence shown here is derived from an EMBL/GenBank/DDBJ whole genome shotgun (WGS) entry which is preliminary data.</text>
</comment>